<proteinExistence type="predicted"/>
<sequence>MGPDWINYMNELSKYMKFQAEKITRLENLMVELEDKINELKKNKGPSIEKVEYKFDQLKIETLEGTLNIGLTPNGENMLEDFQVENKEISVSQQYTQEMKERIHHHLFQFVNEEGLKHLLELERTYDETFDEKYREMIIDDIRNQIPHRINENYKKIKQKEPSLTNEQLEHAVCASIKNEIITGLQSFVKHKPKGED</sequence>
<evidence type="ECO:0000256" key="1">
    <source>
        <dbReference type="SAM" id="Coils"/>
    </source>
</evidence>
<dbReference type="AlphaFoldDB" id="A0A263BV69"/>
<protein>
    <submittedName>
        <fullName evidence="2">Uncharacterized protein</fullName>
    </submittedName>
</protein>
<dbReference type="Proteomes" id="UP000217083">
    <property type="component" value="Unassembled WGS sequence"/>
</dbReference>
<accession>A0A263BV69</accession>
<keyword evidence="1" id="KW-0175">Coiled coil</keyword>
<reference evidence="2" key="2">
    <citation type="submission" date="2017-09" db="EMBL/GenBank/DDBJ databases">
        <title>Bacillus patelloidae sp. nov., isolated from the intestinal tract of a marine limpet.</title>
        <authorList>
            <person name="Liu R."/>
            <person name="Dong C."/>
            <person name="Shao Z."/>
        </authorList>
    </citation>
    <scope>NUCLEOTIDE SEQUENCE [LARGE SCALE GENOMIC DNA]</scope>
    <source>
        <strain evidence="2">SA5d-4</strain>
    </source>
</reference>
<evidence type="ECO:0000313" key="3">
    <source>
        <dbReference type="Proteomes" id="UP000217083"/>
    </source>
</evidence>
<comment type="caution">
    <text evidence="2">The sequence shown here is derived from an EMBL/GenBank/DDBJ whole genome shotgun (WGS) entry which is preliminary data.</text>
</comment>
<organism evidence="2 3">
    <name type="scientific">Lottiidibacillus patelloidae</name>
    <dbReference type="NCBI Taxonomy" id="2670334"/>
    <lineage>
        <taxon>Bacteria</taxon>
        <taxon>Bacillati</taxon>
        <taxon>Bacillota</taxon>
        <taxon>Bacilli</taxon>
        <taxon>Bacillales</taxon>
        <taxon>Bacillaceae</taxon>
        <taxon>Lottiidibacillus</taxon>
    </lineage>
</organism>
<dbReference type="EMBL" id="NPIA01000003">
    <property type="protein sequence ID" value="OZM57227.1"/>
    <property type="molecule type" value="Genomic_DNA"/>
</dbReference>
<keyword evidence="3" id="KW-1185">Reference proteome</keyword>
<reference evidence="2" key="1">
    <citation type="submission" date="2017-08" db="EMBL/GenBank/DDBJ databases">
        <authorList>
            <person name="de Groot N.N."/>
        </authorList>
    </citation>
    <scope>NUCLEOTIDE SEQUENCE [LARGE SCALE GENOMIC DNA]</scope>
    <source>
        <strain evidence="2">SA5d-4</strain>
    </source>
</reference>
<dbReference type="Pfam" id="PF10737">
    <property type="entry name" value="GerPC"/>
    <property type="match status" value="1"/>
</dbReference>
<name>A0A263BV69_9BACI</name>
<evidence type="ECO:0000313" key="2">
    <source>
        <dbReference type="EMBL" id="OZM57227.1"/>
    </source>
</evidence>
<dbReference type="InterPro" id="IPR019673">
    <property type="entry name" value="Spore_germination_GerPC"/>
</dbReference>
<feature type="coiled-coil region" evidence="1">
    <location>
        <begin position="16"/>
        <end position="43"/>
    </location>
</feature>
<gene>
    <name evidence="2" type="ORF">CIB95_07120</name>
</gene>